<dbReference type="GO" id="GO:0046872">
    <property type="term" value="F:metal ion binding"/>
    <property type="evidence" value="ECO:0007669"/>
    <property type="project" value="UniProtKB-KW"/>
</dbReference>
<protein>
    <recommendedName>
        <fullName evidence="6">HMA domain-containing protein</fullName>
    </recommendedName>
</protein>
<feature type="compositionally biased region" description="Low complexity" evidence="5">
    <location>
        <begin position="119"/>
        <end position="131"/>
    </location>
</feature>
<dbReference type="EnsemblPlants" id="HORVU.MOREX.r3.7HG0748080.1">
    <property type="protein sequence ID" value="HORVU.MOREX.r3.7HG0748080.1"/>
    <property type="gene ID" value="HORVU.MOREX.r3.7HG0748080"/>
</dbReference>
<dbReference type="PANTHER" id="PTHR45868">
    <property type="entry name" value="HEAVY METAL-ASSOCIATED ISOPRENYLATED PLANT PROTEIN 33-RELATED"/>
    <property type="match status" value="1"/>
</dbReference>
<reference evidence="7" key="2">
    <citation type="submission" date="2020-10" db="EMBL/GenBank/DDBJ databases">
        <authorList>
            <person name="Scholz U."/>
            <person name="Mascher M."/>
            <person name="Fiebig A."/>
        </authorList>
    </citation>
    <scope>NUCLEOTIDE SEQUENCE [LARGE SCALE GENOMIC DNA]</scope>
    <source>
        <strain evidence="7">cv. Morex</strain>
    </source>
</reference>
<dbReference type="Proteomes" id="UP000011116">
    <property type="component" value="Chromosome 7H"/>
</dbReference>
<dbReference type="Gene3D" id="3.30.70.100">
    <property type="match status" value="1"/>
</dbReference>
<dbReference type="AlphaFoldDB" id="A0A8I6YI05"/>
<proteinExistence type="inferred from homology"/>
<evidence type="ECO:0000256" key="4">
    <source>
        <dbReference type="ARBA" id="ARBA00024045"/>
    </source>
</evidence>
<keyword evidence="2" id="KW-0479">Metal-binding</keyword>
<dbReference type="SUPFAM" id="SSF55008">
    <property type="entry name" value="HMA, heavy metal-associated domain"/>
    <property type="match status" value="1"/>
</dbReference>
<feature type="region of interest" description="Disordered" evidence="5">
    <location>
        <begin position="368"/>
        <end position="407"/>
    </location>
</feature>
<comment type="similarity">
    <text evidence="4">Belongs to the HIPP family.</text>
</comment>
<evidence type="ECO:0000259" key="6">
    <source>
        <dbReference type="PROSITE" id="PS50846"/>
    </source>
</evidence>
<feature type="region of interest" description="Disordered" evidence="5">
    <location>
        <begin position="102"/>
        <end position="312"/>
    </location>
</feature>
<feature type="compositionally biased region" description="Basic and acidic residues" evidence="5">
    <location>
        <begin position="216"/>
        <end position="230"/>
    </location>
</feature>
<feature type="region of interest" description="Disordered" evidence="5">
    <location>
        <begin position="1"/>
        <end position="33"/>
    </location>
</feature>
<dbReference type="PANTHER" id="PTHR45868:SF82">
    <property type="entry name" value="HEAVY METAL TRANSPORT_DETOXIFICATION SUPERFAMILY PROTEIN"/>
    <property type="match status" value="1"/>
</dbReference>
<dbReference type="SMR" id="A0A8I6YI05"/>
<dbReference type="PROSITE" id="PS50846">
    <property type="entry name" value="HMA_2"/>
    <property type="match status" value="1"/>
</dbReference>
<feature type="compositionally biased region" description="Pro residues" evidence="5">
    <location>
        <begin position="335"/>
        <end position="347"/>
    </location>
</feature>
<evidence type="ECO:0000256" key="1">
    <source>
        <dbReference type="ARBA" id="ARBA00022481"/>
    </source>
</evidence>
<dbReference type="Gramene" id="HORVU.MOREX.r2.7HG0620520.1">
    <property type="protein sequence ID" value="HORVU.MOREX.r2.7HG0620520.1"/>
    <property type="gene ID" value="HORVU.MOREX.r2.7HG0620520"/>
</dbReference>
<feature type="region of interest" description="Disordered" evidence="5">
    <location>
        <begin position="326"/>
        <end position="352"/>
    </location>
</feature>
<feature type="compositionally biased region" description="Low complexity" evidence="5">
    <location>
        <begin position="282"/>
        <end position="297"/>
    </location>
</feature>
<sequence length="407" mass="44298">MNGSPSGRYKLSSTQQRPPLSSHSALLPSHPMASGQPAVQTFVLRVSIHCHGCKKKVRKVLKSIQGVHDVKVDAQQHKVLVTGTVDAETLVKTLYKSGKQALPWQHTPAKNPEAPPPAEVSSNDAAAAADKNPAEPVKEPQADDSSDRTPEQEETAPDKTPETEKEAESEKKEDEKEEAKATKPSAEAKKDGGDGEGPAAEPKAKEDTKVAGNDQGEAKEEQSKPKDAAAADRSLSPAPTPAHQEFSPYNAPQPVTSYHTAHPAASVSYYAPQPEQGYSMRQQPSQPQPGYSSLMQPQHPPPAPQQQWSPSYLYMPYPHASLESYYPDYYSPPGTHTPPAPPPPPPQQQWSPSYLYMPYPHASLESYYPDYYSPPGTHTPPAPPPPPPLQDSYRLFDDENPNSCSVM</sequence>
<feature type="compositionally biased region" description="Polar residues" evidence="5">
    <location>
        <begin position="1"/>
        <end position="17"/>
    </location>
</feature>
<keyword evidence="3" id="KW-0449">Lipoprotein</keyword>
<evidence type="ECO:0000313" key="7">
    <source>
        <dbReference type="EnsemblPlants" id="HORVU.MOREX.r3.7HG0748080.1"/>
    </source>
</evidence>
<organism evidence="7 8">
    <name type="scientific">Hordeum vulgare subsp. vulgare</name>
    <name type="common">Domesticated barley</name>
    <dbReference type="NCBI Taxonomy" id="112509"/>
    <lineage>
        <taxon>Eukaryota</taxon>
        <taxon>Viridiplantae</taxon>
        <taxon>Streptophyta</taxon>
        <taxon>Embryophyta</taxon>
        <taxon>Tracheophyta</taxon>
        <taxon>Spermatophyta</taxon>
        <taxon>Magnoliopsida</taxon>
        <taxon>Liliopsida</taxon>
        <taxon>Poales</taxon>
        <taxon>Poaceae</taxon>
        <taxon>BOP clade</taxon>
        <taxon>Pooideae</taxon>
        <taxon>Triticodae</taxon>
        <taxon>Triticeae</taxon>
        <taxon>Hordeinae</taxon>
        <taxon>Hordeum</taxon>
    </lineage>
</organism>
<name>A0A8I6YI05_HORVV</name>
<dbReference type="CDD" id="cd00371">
    <property type="entry name" value="HMA"/>
    <property type="match status" value="1"/>
</dbReference>
<keyword evidence="3" id="KW-0636">Prenylation</keyword>
<gene>
    <name evidence="7" type="primary">LOC123407452</name>
</gene>
<dbReference type="Gramene" id="HORVU.MOREX.r3.7HG0748080.1">
    <property type="protein sequence ID" value="HORVU.MOREX.r3.7HG0748080.1"/>
    <property type="gene ID" value="HORVU.MOREX.r3.7HG0748080"/>
</dbReference>
<accession>A0A8I6YI05</accession>
<evidence type="ECO:0000256" key="5">
    <source>
        <dbReference type="SAM" id="MobiDB-lite"/>
    </source>
</evidence>
<dbReference type="InterPro" id="IPR006121">
    <property type="entry name" value="HMA_dom"/>
</dbReference>
<keyword evidence="8" id="KW-1185">Reference proteome</keyword>
<feature type="compositionally biased region" description="Pro residues" evidence="5">
    <location>
        <begin position="377"/>
        <end position="389"/>
    </location>
</feature>
<feature type="compositionally biased region" description="Basic and acidic residues" evidence="5">
    <location>
        <begin position="132"/>
        <end position="193"/>
    </location>
</feature>
<dbReference type="Pfam" id="PF00403">
    <property type="entry name" value="HMA"/>
    <property type="match status" value="1"/>
</dbReference>
<reference evidence="8" key="1">
    <citation type="journal article" date="2012" name="Nature">
        <title>A physical, genetic and functional sequence assembly of the barley genome.</title>
        <authorList>
            <consortium name="The International Barley Genome Sequencing Consortium"/>
            <person name="Mayer K.F."/>
            <person name="Waugh R."/>
            <person name="Brown J.W."/>
            <person name="Schulman A."/>
            <person name="Langridge P."/>
            <person name="Platzer M."/>
            <person name="Fincher G.B."/>
            <person name="Muehlbauer G.J."/>
            <person name="Sato K."/>
            <person name="Close T.J."/>
            <person name="Wise R.P."/>
            <person name="Stein N."/>
        </authorList>
    </citation>
    <scope>NUCLEOTIDE SEQUENCE [LARGE SCALE GENOMIC DNA]</scope>
    <source>
        <strain evidence="8">cv. Morex</strain>
    </source>
</reference>
<reference evidence="7" key="3">
    <citation type="submission" date="2022-01" db="UniProtKB">
        <authorList>
            <consortium name="EnsemblPlants"/>
        </authorList>
    </citation>
    <scope>IDENTIFICATION</scope>
    <source>
        <strain evidence="7">subsp. vulgare</strain>
    </source>
</reference>
<dbReference type="InterPro" id="IPR036163">
    <property type="entry name" value="HMA_dom_sf"/>
</dbReference>
<evidence type="ECO:0000313" key="8">
    <source>
        <dbReference type="Proteomes" id="UP000011116"/>
    </source>
</evidence>
<feature type="domain" description="HMA" evidence="6">
    <location>
        <begin position="39"/>
        <end position="102"/>
    </location>
</feature>
<evidence type="ECO:0000256" key="3">
    <source>
        <dbReference type="ARBA" id="ARBA00023289"/>
    </source>
</evidence>
<keyword evidence="1" id="KW-0488">Methylation</keyword>
<evidence type="ECO:0000256" key="2">
    <source>
        <dbReference type="ARBA" id="ARBA00022723"/>
    </source>
</evidence>
<feature type="compositionally biased region" description="Low complexity" evidence="5">
    <location>
        <begin position="18"/>
        <end position="31"/>
    </location>
</feature>